<reference evidence="3" key="1">
    <citation type="journal article" date="2020" name="Stud. Mycol.">
        <title>101 Dothideomycetes genomes: a test case for predicting lifestyles and emergence of pathogens.</title>
        <authorList>
            <person name="Haridas S."/>
            <person name="Albert R."/>
            <person name="Binder M."/>
            <person name="Bloem J."/>
            <person name="Labutti K."/>
            <person name="Salamov A."/>
            <person name="Andreopoulos B."/>
            <person name="Baker S."/>
            <person name="Barry K."/>
            <person name="Bills G."/>
            <person name="Bluhm B."/>
            <person name="Cannon C."/>
            <person name="Castanera R."/>
            <person name="Culley D."/>
            <person name="Daum C."/>
            <person name="Ezra D."/>
            <person name="Gonzalez J."/>
            <person name="Henrissat B."/>
            <person name="Kuo A."/>
            <person name="Liang C."/>
            <person name="Lipzen A."/>
            <person name="Lutzoni F."/>
            <person name="Magnuson J."/>
            <person name="Mondo S."/>
            <person name="Nolan M."/>
            <person name="Ohm R."/>
            <person name="Pangilinan J."/>
            <person name="Park H.-J."/>
            <person name="Ramirez L."/>
            <person name="Alfaro M."/>
            <person name="Sun H."/>
            <person name="Tritt A."/>
            <person name="Yoshinaga Y."/>
            <person name="Zwiers L.-H."/>
            <person name="Turgeon B."/>
            <person name="Goodwin S."/>
            <person name="Spatafora J."/>
            <person name="Crous P."/>
            <person name="Grigoriev I."/>
        </authorList>
    </citation>
    <scope>NUCLEOTIDE SEQUENCE</scope>
    <source>
        <strain evidence="3">CBS 119687</strain>
    </source>
</reference>
<dbReference type="GeneID" id="54406080"/>
<proteinExistence type="predicted"/>
<feature type="domain" description="DUF8004" evidence="2">
    <location>
        <begin position="266"/>
        <end position="356"/>
    </location>
</feature>
<gene>
    <name evidence="3" type="ORF">P153DRAFT_335260</name>
</gene>
<dbReference type="PANTHER" id="PTHR39601:SF1">
    <property type="entry name" value="CHORIOGENIN HMINOR"/>
    <property type="match status" value="1"/>
</dbReference>
<feature type="compositionally biased region" description="Low complexity" evidence="1">
    <location>
        <begin position="992"/>
        <end position="1008"/>
    </location>
</feature>
<dbReference type="InterPro" id="IPR058317">
    <property type="entry name" value="DUF8004"/>
</dbReference>
<dbReference type="OrthoDB" id="4114825at2759"/>
<evidence type="ECO:0000256" key="1">
    <source>
        <dbReference type="SAM" id="MobiDB-lite"/>
    </source>
</evidence>
<dbReference type="Proteomes" id="UP000799771">
    <property type="component" value="Unassembled WGS sequence"/>
</dbReference>
<organism evidence="3 4">
    <name type="scientific">Dothidotthia symphoricarpi CBS 119687</name>
    <dbReference type="NCBI Taxonomy" id="1392245"/>
    <lineage>
        <taxon>Eukaryota</taxon>
        <taxon>Fungi</taxon>
        <taxon>Dikarya</taxon>
        <taxon>Ascomycota</taxon>
        <taxon>Pezizomycotina</taxon>
        <taxon>Dothideomycetes</taxon>
        <taxon>Pleosporomycetidae</taxon>
        <taxon>Pleosporales</taxon>
        <taxon>Dothidotthiaceae</taxon>
        <taxon>Dothidotthia</taxon>
    </lineage>
</organism>
<dbReference type="PANTHER" id="PTHR39601">
    <property type="entry name" value="CHORIOGENIN HMINOR"/>
    <property type="match status" value="1"/>
</dbReference>
<accession>A0A6A6AN70</accession>
<evidence type="ECO:0000313" key="4">
    <source>
        <dbReference type="Proteomes" id="UP000799771"/>
    </source>
</evidence>
<feature type="region of interest" description="Disordered" evidence="1">
    <location>
        <begin position="69"/>
        <end position="91"/>
    </location>
</feature>
<dbReference type="AlphaFoldDB" id="A0A6A6AN70"/>
<sequence length="1032" mass="114128">MSSLCTSDTTMEPQLLIPNRASSLEFTKKLSISSLRSPDTSSSSLRTIPNTSARNSVLDDDYSLDYSKAKDSPALTSPRLPERRLYTPETSQRATVGSSVVQDTMSYVQRWAGLTRTVGNWDGLRRDPELWVEDGDCYVHLYAQGASRRGPSFRVPYRALRQKKCGAMLDLCDAHLVSADGVYLQQLSACSNFSNNSKYQSNTVELFVPSPERASRQESFQWHLTTRNFFAFILGKPLVGFHMGRAFVDLQDRMRLFRTGQTNNHQDFLEYAECQGYRDLVEVTDYALASLFYAEHYKLRDVWVDAFAHCVGMNDSLICSPEYQLNSRLTKALVTRAHLEVDVHLGHVSVALGSFLEDDLSSTYLGLTAGTRSQLIRFRRFLHNFYTKKFGYWPPPRGASFPKALYRSMFYDFQNLYDYLVDSESSNDILLQKPASGGICVLQNVDNFDKRHGFIAQPHPLPLLPKDAPSGGRMELQNTFRQLTATSQYTKTNRVQNMSAALATATNTFNTDVTNSKIVRGYMRFEETCAEHVLSQREHKVSAGDARKVRWLLIYGVLQYLVSALRAPKEVRDPDTPDYPLCCFVNGKSSWNFESAVSTPTAIASPIYPLPIEDCHFDSVVNSPIEPDCQREDYFTSRASSRRASVDLSAPQKPVSPIHHSGIRSFGTMSLTGRNSRRNSLTANSRCYPDIMVHGHVNRPSDRKSRPSTTAIPHHEPAFRSRRSSIAVSPNDTTSQTSWLRPLTPPALHNKRALATGISRHAEVPAPPLHSHQFGLPNQHTTTEEGNRPLSRSESTSSTASQTWSDGASATSSKTSAGGASIEYKPSAAEHSGLLGGLMPVESTPISNTRTEASKKPAKPATVAQRTGFSFGFETETPMSSSLNNISSSTVVPDDYTIGIAFSAPPSPRMLAIVDPTLDFTPVAASPLDVEDTPRASQSIAINPVVSPPPTSTPTTATQKRRCSISTPTAPIRKPKDAPKSKNRFSAHSLLSSAMPPKASQPSKAPPLKTDKEQEAGMGKRIRTFIRAYPGF</sequence>
<dbReference type="RefSeq" id="XP_033526771.1">
    <property type="nucleotide sequence ID" value="XM_033665648.1"/>
</dbReference>
<dbReference type="Pfam" id="PF26013">
    <property type="entry name" value="DUF8004"/>
    <property type="match status" value="1"/>
</dbReference>
<feature type="region of interest" description="Disordered" evidence="1">
    <location>
        <begin position="833"/>
        <end position="863"/>
    </location>
</feature>
<name>A0A6A6AN70_9PLEO</name>
<protein>
    <recommendedName>
        <fullName evidence="2">DUF8004 domain-containing protein</fullName>
    </recommendedName>
</protein>
<feature type="region of interest" description="Disordered" evidence="1">
    <location>
        <begin position="930"/>
        <end position="1032"/>
    </location>
</feature>
<feature type="compositionally biased region" description="Polar residues" evidence="1">
    <location>
        <begin position="724"/>
        <end position="739"/>
    </location>
</feature>
<feature type="compositionally biased region" description="Low complexity" evidence="1">
    <location>
        <begin position="792"/>
        <end position="821"/>
    </location>
</feature>
<feature type="region of interest" description="Disordered" evidence="1">
    <location>
        <begin position="764"/>
        <end position="821"/>
    </location>
</feature>
<keyword evidence="4" id="KW-1185">Reference proteome</keyword>
<feature type="region of interest" description="Disordered" evidence="1">
    <location>
        <begin position="645"/>
        <end position="745"/>
    </location>
</feature>
<feature type="compositionally biased region" description="Polar residues" evidence="1">
    <location>
        <begin position="667"/>
        <end position="685"/>
    </location>
</feature>
<evidence type="ECO:0000313" key="3">
    <source>
        <dbReference type="EMBL" id="KAF2132384.1"/>
    </source>
</evidence>
<evidence type="ECO:0000259" key="2">
    <source>
        <dbReference type="Pfam" id="PF26013"/>
    </source>
</evidence>
<dbReference type="EMBL" id="ML977501">
    <property type="protein sequence ID" value="KAF2132384.1"/>
    <property type="molecule type" value="Genomic_DNA"/>
</dbReference>